<gene>
    <name evidence="6" type="ORF">C3B59_08070</name>
</gene>
<accession>A0A2S3ZG65</accession>
<evidence type="ECO:0000313" key="6">
    <source>
        <dbReference type="EMBL" id="POH66376.1"/>
    </source>
</evidence>
<organism evidence="6 7">
    <name type="scientific">Cryobacterium zongtaii</name>
    <dbReference type="NCBI Taxonomy" id="1259217"/>
    <lineage>
        <taxon>Bacteria</taxon>
        <taxon>Bacillati</taxon>
        <taxon>Actinomycetota</taxon>
        <taxon>Actinomycetes</taxon>
        <taxon>Micrococcales</taxon>
        <taxon>Microbacteriaceae</taxon>
        <taxon>Cryobacterium</taxon>
    </lineage>
</organism>
<dbReference type="RefSeq" id="WP_133163770.1">
    <property type="nucleotide sequence ID" value="NZ_PPXF01000037.1"/>
</dbReference>
<proteinExistence type="predicted"/>
<reference evidence="6 7" key="1">
    <citation type="submission" date="2018-01" db="EMBL/GenBank/DDBJ databases">
        <title>Cryobacterium sp. nov., from glaciers in China.</title>
        <authorList>
            <person name="Liu Q."/>
            <person name="Xin Y.-H."/>
        </authorList>
    </citation>
    <scope>NUCLEOTIDE SEQUENCE [LARGE SCALE GENOMIC DNA]</scope>
    <source>
        <strain evidence="6 7">TMB1-8</strain>
    </source>
</reference>
<dbReference type="OrthoDB" id="5119795at2"/>
<feature type="transmembrane region" description="Helical" evidence="5">
    <location>
        <begin position="70"/>
        <end position="95"/>
    </location>
</feature>
<dbReference type="Proteomes" id="UP000237104">
    <property type="component" value="Unassembled WGS sequence"/>
</dbReference>
<feature type="transmembrane region" description="Helical" evidence="5">
    <location>
        <begin position="107"/>
        <end position="130"/>
    </location>
</feature>
<protein>
    <recommendedName>
        <fullName evidence="8">DUF4870 domain-containing protein</fullName>
    </recommendedName>
</protein>
<dbReference type="InterPro" id="IPR019109">
    <property type="entry name" value="MamF_MmsF"/>
</dbReference>
<evidence type="ECO:0000256" key="4">
    <source>
        <dbReference type="ARBA" id="ARBA00023136"/>
    </source>
</evidence>
<keyword evidence="2 5" id="KW-0812">Transmembrane</keyword>
<feature type="transmembrane region" description="Helical" evidence="5">
    <location>
        <begin position="24"/>
        <end position="49"/>
    </location>
</feature>
<dbReference type="EMBL" id="PPXF01000037">
    <property type="protein sequence ID" value="POH66376.1"/>
    <property type="molecule type" value="Genomic_DNA"/>
</dbReference>
<evidence type="ECO:0008006" key="8">
    <source>
        <dbReference type="Google" id="ProtNLM"/>
    </source>
</evidence>
<evidence type="ECO:0000256" key="2">
    <source>
        <dbReference type="ARBA" id="ARBA00022692"/>
    </source>
</evidence>
<sequence length="167" mass="17671">MTTLPPEHMPLAHSAVPDASGRRFWGIGFLWFVPLFGALLAPVLLGILAAQNRRHPDALVRENSRWAANWVLTVTLVAAIGAAIVVFDGIIGLVLTGGSESGPSPTLLLADLLLWAAVIGHLVVSIVGVVRARTRIVNPKIAIPFVPALKADVSMESGQPALVRETP</sequence>
<dbReference type="Pfam" id="PF09685">
    <property type="entry name" value="MamF_MmsF"/>
    <property type="match status" value="1"/>
</dbReference>
<keyword evidence="4 5" id="KW-0472">Membrane</keyword>
<evidence type="ECO:0000313" key="7">
    <source>
        <dbReference type="Proteomes" id="UP000237104"/>
    </source>
</evidence>
<comment type="caution">
    <text evidence="6">The sequence shown here is derived from an EMBL/GenBank/DDBJ whole genome shotgun (WGS) entry which is preliminary data.</text>
</comment>
<comment type="subcellular location">
    <subcellularLocation>
        <location evidence="1">Membrane</location>
        <topology evidence="1">Multi-pass membrane protein</topology>
    </subcellularLocation>
</comment>
<evidence type="ECO:0000256" key="5">
    <source>
        <dbReference type="SAM" id="Phobius"/>
    </source>
</evidence>
<keyword evidence="3 5" id="KW-1133">Transmembrane helix</keyword>
<evidence type="ECO:0000256" key="1">
    <source>
        <dbReference type="ARBA" id="ARBA00004141"/>
    </source>
</evidence>
<dbReference type="AlphaFoldDB" id="A0A2S3ZG65"/>
<evidence type="ECO:0000256" key="3">
    <source>
        <dbReference type="ARBA" id="ARBA00022989"/>
    </source>
</evidence>
<name>A0A2S3ZG65_9MICO</name>